<name>A0A516GKL7_9LACT</name>
<organism evidence="3 4">
    <name type="scientific">Dolosigranulum pigrum</name>
    <dbReference type="NCBI Taxonomy" id="29394"/>
    <lineage>
        <taxon>Bacteria</taxon>
        <taxon>Bacillati</taxon>
        <taxon>Bacillota</taxon>
        <taxon>Bacilli</taxon>
        <taxon>Lactobacillales</taxon>
        <taxon>Carnobacteriaceae</taxon>
        <taxon>Dolosigranulum</taxon>
    </lineage>
</organism>
<gene>
    <name evidence="3" type="ORF">FNV33_07775</name>
</gene>
<dbReference type="GO" id="GO:0003677">
    <property type="term" value="F:DNA binding"/>
    <property type="evidence" value="ECO:0007669"/>
    <property type="project" value="InterPro"/>
</dbReference>
<comment type="similarity">
    <text evidence="1">Belongs to the PemK/MazF family.</text>
</comment>
<evidence type="ECO:0000256" key="1">
    <source>
        <dbReference type="ARBA" id="ARBA00007521"/>
    </source>
</evidence>
<sequence length="144" mass="16728">MNLKMLKRSSLALAKATEYIGKLMTAKFPYYNNQENRIKFKKRPILIIGVEKKQFPCDVTVLPVSKVSHKRHIHPEFDVEVSGNKCKQLKLHHSPSYIRTHKIATVHSSDIGHTIISDMRTIDKELFDHIKASHHKFVKNILFQ</sequence>
<keyword evidence="2" id="KW-1277">Toxin-antitoxin system</keyword>
<accession>A0A516GKL7</accession>
<dbReference type="Proteomes" id="UP000315953">
    <property type="component" value="Chromosome"/>
</dbReference>
<dbReference type="AlphaFoldDB" id="A0A516GKL7"/>
<reference evidence="3 4" key="1">
    <citation type="submission" date="2019-07" db="EMBL/GenBank/DDBJ databases">
        <title>Genome assembly of a nasal isolate of Dolosigranulum pigrum from a chronic sinusitis patient.</title>
        <authorList>
            <person name="Baig S."/>
            <person name="Overballe-Petersen S."/>
            <person name="Kaspar U."/>
            <person name="Rendboe A."/>
            <person name="de Man T."/>
            <person name="Liu C."/>
            <person name="Price L.B."/>
            <person name="Stegger M."/>
            <person name="Becker K."/>
            <person name="Skytt Andersen P."/>
        </authorList>
    </citation>
    <scope>NUCLEOTIDE SEQUENCE [LARGE SCALE GENOMIC DNA]</scope>
    <source>
        <strain evidence="3 4">83VPs-KB5</strain>
    </source>
</reference>
<evidence type="ECO:0000256" key="2">
    <source>
        <dbReference type="ARBA" id="ARBA00022649"/>
    </source>
</evidence>
<proteinExistence type="inferred from homology"/>
<dbReference type="Gene3D" id="2.30.30.110">
    <property type="match status" value="1"/>
</dbReference>
<evidence type="ECO:0000313" key="4">
    <source>
        <dbReference type="Proteomes" id="UP000315953"/>
    </source>
</evidence>
<dbReference type="KEGG" id="dpm:FNV33_07775"/>
<evidence type="ECO:0000313" key="3">
    <source>
        <dbReference type="EMBL" id="QDO91930.1"/>
    </source>
</evidence>
<protein>
    <submittedName>
        <fullName evidence="3">Type II toxin-antitoxin system PemK/MazF family toxin</fullName>
    </submittedName>
</protein>
<dbReference type="Pfam" id="PF02452">
    <property type="entry name" value="PemK_toxin"/>
    <property type="match status" value="1"/>
</dbReference>
<dbReference type="InterPro" id="IPR011067">
    <property type="entry name" value="Plasmid_toxin/cell-grow_inhib"/>
</dbReference>
<dbReference type="EMBL" id="CP041626">
    <property type="protein sequence ID" value="QDO91930.1"/>
    <property type="molecule type" value="Genomic_DNA"/>
</dbReference>
<dbReference type="InterPro" id="IPR003477">
    <property type="entry name" value="PemK-like"/>
</dbReference>